<keyword evidence="3" id="KW-1185">Reference proteome</keyword>
<reference evidence="2" key="1">
    <citation type="submission" date="2023-07" db="EMBL/GenBank/DDBJ databases">
        <title>A chromosome-level genome assembly of Lolium multiflorum.</title>
        <authorList>
            <person name="Chen Y."/>
            <person name="Copetti D."/>
            <person name="Kolliker R."/>
            <person name="Studer B."/>
        </authorList>
    </citation>
    <scope>NUCLEOTIDE SEQUENCE</scope>
    <source>
        <strain evidence="2">02402/16</strain>
        <tissue evidence="2">Leaf</tissue>
    </source>
</reference>
<protein>
    <submittedName>
        <fullName evidence="2">Uncharacterized protein</fullName>
    </submittedName>
</protein>
<evidence type="ECO:0000313" key="2">
    <source>
        <dbReference type="EMBL" id="KAK1666714.1"/>
    </source>
</evidence>
<evidence type="ECO:0000313" key="3">
    <source>
        <dbReference type="Proteomes" id="UP001231189"/>
    </source>
</evidence>
<dbReference type="Proteomes" id="UP001231189">
    <property type="component" value="Unassembled WGS sequence"/>
</dbReference>
<gene>
    <name evidence="2" type="ORF">QYE76_054873</name>
</gene>
<name>A0AAD8WLE4_LOLMU</name>
<feature type="compositionally biased region" description="Basic and acidic residues" evidence="1">
    <location>
        <begin position="27"/>
        <end position="38"/>
    </location>
</feature>
<sequence length="122" mass="13049">MACLRGIPLDENTAPPGRRGFPGNVRESSKRKPAEARERRARVSRPKQARGAFPCGSRQWTDFGGRSKNAYATAYGYSKKGVAYLGVAPVSKALHMSPAWIQVGLAGASVAPLRVAPQCVVP</sequence>
<dbReference type="EMBL" id="JAUUTY010000003">
    <property type="protein sequence ID" value="KAK1666714.1"/>
    <property type="molecule type" value="Genomic_DNA"/>
</dbReference>
<feature type="compositionally biased region" description="Basic residues" evidence="1">
    <location>
        <begin position="39"/>
        <end position="48"/>
    </location>
</feature>
<feature type="region of interest" description="Disordered" evidence="1">
    <location>
        <begin position="1"/>
        <end position="53"/>
    </location>
</feature>
<proteinExistence type="predicted"/>
<accession>A0AAD8WLE4</accession>
<comment type="caution">
    <text evidence="2">The sequence shown here is derived from an EMBL/GenBank/DDBJ whole genome shotgun (WGS) entry which is preliminary data.</text>
</comment>
<organism evidence="2 3">
    <name type="scientific">Lolium multiflorum</name>
    <name type="common">Italian ryegrass</name>
    <name type="synonym">Lolium perenne subsp. multiflorum</name>
    <dbReference type="NCBI Taxonomy" id="4521"/>
    <lineage>
        <taxon>Eukaryota</taxon>
        <taxon>Viridiplantae</taxon>
        <taxon>Streptophyta</taxon>
        <taxon>Embryophyta</taxon>
        <taxon>Tracheophyta</taxon>
        <taxon>Spermatophyta</taxon>
        <taxon>Magnoliopsida</taxon>
        <taxon>Liliopsida</taxon>
        <taxon>Poales</taxon>
        <taxon>Poaceae</taxon>
        <taxon>BOP clade</taxon>
        <taxon>Pooideae</taxon>
        <taxon>Poodae</taxon>
        <taxon>Poeae</taxon>
        <taxon>Poeae Chloroplast Group 2 (Poeae type)</taxon>
        <taxon>Loliodinae</taxon>
        <taxon>Loliinae</taxon>
        <taxon>Lolium</taxon>
    </lineage>
</organism>
<dbReference type="AlphaFoldDB" id="A0AAD8WLE4"/>
<evidence type="ECO:0000256" key="1">
    <source>
        <dbReference type="SAM" id="MobiDB-lite"/>
    </source>
</evidence>